<dbReference type="PROSITE" id="PS01149">
    <property type="entry name" value="PSI_RSU"/>
    <property type="match status" value="1"/>
</dbReference>
<evidence type="ECO:0000256" key="3">
    <source>
        <dbReference type="ARBA" id="ARBA00022884"/>
    </source>
</evidence>
<organism evidence="9 10">
    <name type="scientific">Teichococcus vastitatis</name>
    <dbReference type="NCBI Taxonomy" id="2307076"/>
    <lineage>
        <taxon>Bacteria</taxon>
        <taxon>Pseudomonadati</taxon>
        <taxon>Pseudomonadota</taxon>
        <taxon>Alphaproteobacteria</taxon>
        <taxon>Acetobacterales</taxon>
        <taxon>Roseomonadaceae</taxon>
        <taxon>Roseomonas</taxon>
    </lineage>
</organism>
<evidence type="ECO:0000313" key="9">
    <source>
        <dbReference type="EMBL" id="MCI0756496.1"/>
    </source>
</evidence>
<evidence type="ECO:0000256" key="7">
    <source>
        <dbReference type="SAM" id="MobiDB-lite"/>
    </source>
</evidence>
<dbReference type="SMART" id="SM00363">
    <property type="entry name" value="S4"/>
    <property type="match status" value="1"/>
</dbReference>
<reference evidence="9 10" key="1">
    <citation type="submission" date="2022-03" db="EMBL/GenBank/DDBJ databases">
        <title>Complete genome analysis of Roseomonas KG 17.1 : a prolific producer of plant growth promoters.</title>
        <authorList>
            <person name="Saadouli I."/>
            <person name="Najjari A."/>
            <person name="Mosbah A."/>
            <person name="Ouzari H.I."/>
        </authorList>
    </citation>
    <scope>NUCLEOTIDE SEQUENCE [LARGE SCALE GENOMIC DNA]</scope>
    <source>
        <strain evidence="9 10">KG17-1</strain>
    </source>
</reference>
<dbReference type="InterPro" id="IPR050343">
    <property type="entry name" value="RsuA_PseudoU_synthase"/>
</dbReference>
<comment type="caution">
    <text evidence="9">The sequence shown here is derived from an EMBL/GenBank/DDBJ whole genome shotgun (WGS) entry which is preliminary data.</text>
</comment>
<dbReference type="InterPro" id="IPR020103">
    <property type="entry name" value="PsdUridine_synth_cat_dom_sf"/>
</dbReference>
<comment type="catalytic activity">
    <reaction evidence="1">
        <text>a uridine in RNA = a pseudouridine in RNA</text>
        <dbReference type="Rhea" id="RHEA:48348"/>
        <dbReference type="Rhea" id="RHEA-COMP:12068"/>
        <dbReference type="Rhea" id="RHEA-COMP:12069"/>
        <dbReference type="ChEBI" id="CHEBI:65314"/>
        <dbReference type="ChEBI" id="CHEBI:65315"/>
    </reaction>
</comment>
<feature type="compositionally biased region" description="Basic residues" evidence="7">
    <location>
        <begin position="324"/>
        <end position="334"/>
    </location>
</feature>
<dbReference type="PROSITE" id="PS50889">
    <property type="entry name" value="S4"/>
    <property type="match status" value="1"/>
</dbReference>
<dbReference type="Proteomes" id="UP001201985">
    <property type="component" value="Unassembled WGS sequence"/>
</dbReference>
<evidence type="ECO:0000256" key="4">
    <source>
        <dbReference type="ARBA" id="ARBA00023235"/>
    </source>
</evidence>
<feature type="region of interest" description="Disordered" evidence="7">
    <location>
        <begin position="271"/>
        <end position="334"/>
    </location>
</feature>
<sequence length="334" mass="36726">MSDPVEESEGTAERGERIAKWLARAGIASRRDAEKLIAEGAVALNGRVVETPATFVGPEDRVTVNKKPVGAPERTRLFRYHKPPGLVTTHKDPEQRRTVFDELPEGLPRLVSVGRLDLNSEGLLLLTNDGALSRKLELPDNEWVRRYRARVHGRVDERALAELARGVTVEGVAYGPIEAGLDSRQGTNAWLTVSLTEGKNREVRRVLQHLGLTVTRLIRVAYGPFTLGTLPRGAVEEVNAKFMREQLGLDAPPRILRGVERAAEAARVTAADEARAAAKPEAVQRSRPAKPPRARNATEKLRRPWGAVAQGPDADQPEGPSRDRGRRRGPRKPG</sequence>
<dbReference type="SUPFAM" id="SSF55174">
    <property type="entry name" value="Alpha-L RNA-binding motif"/>
    <property type="match status" value="1"/>
</dbReference>
<keyword evidence="10" id="KW-1185">Reference proteome</keyword>
<protein>
    <recommendedName>
        <fullName evidence="6">Pseudouridine synthase</fullName>
        <ecNumber evidence="6">5.4.99.-</ecNumber>
    </recommendedName>
</protein>
<evidence type="ECO:0000256" key="1">
    <source>
        <dbReference type="ARBA" id="ARBA00000073"/>
    </source>
</evidence>
<dbReference type="InterPro" id="IPR020094">
    <property type="entry name" value="TruA/RsuA/RluB/E/F_N"/>
</dbReference>
<dbReference type="InterPro" id="IPR042092">
    <property type="entry name" value="PsdUridine_s_RsuA/RluB/E/F_cat"/>
</dbReference>
<evidence type="ECO:0000256" key="6">
    <source>
        <dbReference type="RuleBase" id="RU003887"/>
    </source>
</evidence>
<name>A0ABS9WB15_9PROT</name>
<dbReference type="PANTHER" id="PTHR47683:SF3">
    <property type="entry name" value="RIBOSOMAL LARGE SUBUNIT PSEUDOURIDINE SYNTHASE B"/>
    <property type="match status" value="1"/>
</dbReference>
<dbReference type="NCBIfam" id="TIGR00093">
    <property type="entry name" value="pseudouridine synthase"/>
    <property type="match status" value="1"/>
</dbReference>
<accession>A0ABS9WB15</accession>
<keyword evidence="3 5" id="KW-0694">RNA-binding</keyword>
<proteinExistence type="inferred from homology"/>
<evidence type="ECO:0000256" key="2">
    <source>
        <dbReference type="ARBA" id="ARBA00008348"/>
    </source>
</evidence>
<feature type="compositionally biased region" description="Basic and acidic residues" evidence="7">
    <location>
        <begin position="271"/>
        <end position="284"/>
    </location>
</feature>
<dbReference type="PANTHER" id="PTHR47683">
    <property type="entry name" value="PSEUDOURIDINE SYNTHASE FAMILY PROTEIN-RELATED"/>
    <property type="match status" value="1"/>
</dbReference>
<dbReference type="Gene3D" id="3.30.70.580">
    <property type="entry name" value="Pseudouridine synthase I, catalytic domain, N-terminal subdomain"/>
    <property type="match status" value="1"/>
</dbReference>
<dbReference type="Gene3D" id="3.30.70.1560">
    <property type="entry name" value="Alpha-L RNA-binding motif"/>
    <property type="match status" value="1"/>
</dbReference>
<dbReference type="EMBL" id="JALBUU010000125">
    <property type="protein sequence ID" value="MCI0756496.1"/>
    <property type="molecule type" value="Genomic_DNA"/>
</dbReference>
<comment type="similarity">
    <text evidence="2 6">Belongs to the pseudouridine synthase RsuA family.</text>
</comment>
<evidence type="ECO:0000259" key="8">
    <source>
        <dbReference type="SMART" id="SM00363"/>
    </source>
</evidence>
<dbReference type="InterPro" id="IPR036986">
    <property type="entry name" value="S4_RNA-bd_sf"/>
</dbReference>
<dbReference type="CDD" id="cd00165">
    <property type="entry name" value="S4"/>
    <property type="match status" value="1"/>
</dbReference>
<evidence type="ECO:0000313" key="10">
    <source>
        <dbReference type="Proteomes" id="UP001201985"/>
    </source>
</evidence>
<dbReference type="Pfam" id="PF00849">
    <property type="entry name" value="PseudoU_synth_2"/>
    <property type="match status" value="1"/>
</dbReference>
<evidence type="ECO:0000256" key="5">
    <source>
        <dbReference type="PROSITE-ProRule" id="PRU00182"/>
    </source>
</evidence>
<dbReference type="InterPro" id="IPR006145">
    <property type="entry name" value="PsdUridine_synth_RsuA/RluA"/>
</dbReference>
<dbReference type="EC" id="5.4.99.-" evidence="6"/>
<dbReference type="SUPFAM" id="SSF55120">
    <property type="entry name" value="Pseudouridine synthase"/>
    <property type="match status" value="1"/>
</dbReference>
<dbReference type="InterPro" id="IPR000748">
    <property type="entry name" value="PsdUridine_synth_RsuA/RluB/E/F"/>
</dbReference>
<dbReference type="Gene3D" id="3.10.290.10">
    <property type="entry name" value="RNA-binding S4 domain"/>
    <property type="match status" value="1"/>
</dbReference>
<gene>
    <name evidence="9" type="ORF">MON41_22940</name>
</gene>
<feature type="domain" description="RNA-binding S4" evidence="8">
    <location>
        <begin position="16"/>
        <end position="75"/>
    </location>
</feature>
<dbReference type="InterPro" id="IPR018496">
    <property type="entry name" value="PsdUridine_synth_RsuA/RluB_CS"/>
</dbReference>
<dbReference type="InterPro" id="IPR002942">
    <property type="entry name" value="S4_RNA-bd"/>
</dbReference>
<keyword evidence="4 6" id="KW-0413">Isomerase</keyword>
<dbReference type="Pfam" id="PF01479">
    <property type="entry name" value="S4"/>
    <property type="match status" value="1"/>
</dbReference>